<comment type="pathway">
    <text evidence="4">Quinol/quinone metabolism; 1,4-dihydroxy-2-naphthoate biosynthesis; 1,4-dihydroxy-2-naphthoate from chorismate: step 1/7.</text>
</comment>
<gene>
    <name evidence="4" type="primary">menF</name>
    <name evidence="5" type="ORF">B9L19_03755</name>
</gene>
<evidence type="ECO:0000313" key="5">
    <source>
        <dbReference type="EMBL" id="OXB89204.1"/>
    </source>
</evidence>
<dbReference type="EC" id="5.4.4.2" evidence="4"/>
<evidence type="ECO:0000313" key="6">
    <source>
        <dbReference type="Proteomes" id="UP000198378"/>
    </source>
</evidence>
<dbReference type="InterPro" id="IPR015890">
    <property type="entry name" value="Chorismate_C"/>
</dbReference>
<organism evidence="5 6">
    <name type="scientific">Geobacillus thermocatenulatus</name>
    <dbReference type="NCBI Taxonomy" id="33938"/>
    <lineage>
        <taxon>Bacteria</taxon>
        <taxon>Bacillati</taxon>
        <taxon>Bacillota</taxon>
        <taxon>Bacilli</taxon>
        <taxon>Bacillales</taxon>
        <taxon>Anoxybacillaceae</taxon>
        <taxon>Geobacillus</taxon>
        <taxon>Geobacillus thermoleovorans group</taxon>
    </lineage>
</organism>
<evidence type="ECO:0000256" key="2">
    <source>
        <dbReference type="ARBA" id="ARBA00005297"/>
    </source>
</evidence>
<keyword evidence="4" id="KW-0460">Magnesium</keyword>
<feature type="active site" description="Proton acceptor" evidence="4">
    <location>
        <position position="212"/>
    </location>
</feature>
<comment type="similarity">
    <text evidence="2 4">Belongs to the isochorismate synthase family.</text>
</comment>
<dbReference type="GO" id="GO:0009234">
    <property type="term" value="P:menaquinone biosynthetic process"/>
    <property type="evidence" value="ECO:0007669"/>
    <property type="project" value="UniProtKB-UniRule"/>
</dbReference>
<dbReference type="SUPFAM" id="SSF56322">
    <property type="entry name" value="ADC synthase"/>
    <property type="match status" value="1"/>
</dbReference>
<evidence type="ECO:0000256" key="3">
    <source>
        <dbReference type="ARBA" id="ARBA00023235"/>
    </source>
</evidence>
<dbReference type="Gene3D" id="3.60.120.10">
    <property type="entry name" value="Anthranilate synthase"/>
    <property type="match status" value="1"/>
</dbReference>
<dbReference type="AlphaFoldDB" id="A0A226QB55"/>
<keyword evidence="6" id="KW-1185">Reference proteome</keyword>
<feature type="binding site" evidence="4">
    <location>
        <position position="440"/>
    </location>
    <ligand>
        <name>Mg(2+)</name>
        <dbReference type="ChEBI" id="CHEBI:18420"/>
    </ligand>
</feature>
<dbReference type="InterPro" id="IPR034681">
    <property type="entry name" value="MenF"/>
</dbReference>
<dbReference type="InterPro" id="IPR004561">
    <property type="entry name" value="IsoChor_synthase"/>
</dbReference>
<keyword evidence="4" id="KW-0479">Metal-binding</keyword>
<dbReference type="EMBL" id="NEWK01000001">
    <property type="protein sequence ID" value="OXB89204.1"/>
    <property type="molecule type" value="Genomic_DNA"/>
</dbReference>
<protein>
    <recommendedName>
        <fullName evidence="4">Isochorismate synthase MenF</fullName>
        <ecNumber evidence="4">5.4.4.2</ecNumber>
    </recommendedName>
    <alternativeName>
        <fullName evidence="4">Isochorismate mutase</fullName>
    </alternativeName>
</protein>
<dbReference type="GO" id="GO:0009697">
    <property type="term" value="P:salicylic acid biosynthetic process"/>
    <property type="evidence" value="ECO:0007669"/>
    <property type="project" value="TreeGrafter"/>
</dbReference>
<comment type="function">
    <text evidence="4">Catalyzes the conversion of chorismate to isochorismate.</text>
</comment>
<dbReference type="NCBIfam" id="TIGR00543">
    <property type="entry name" value="isochor_syn"/>
    <property type="match status" value="1"/>
</dbReference>
<dbReference type="KEGG" id="gtm:GT3921_05030"/>
<dbReference type="HAMAP" id="MF_01935">
    <property type="entry name" value="MenF"/>
    <property type="match status" value="1"/>
</dbReference>
<dbReference type="RefSeq" id="WP_025950189.1">
    <property type="nucleotide sequence ID" value="NZ_CP018058.1"/>
</dbReference>
<dbReference type="GO" id="GO:0008909">
    <property type="term" value="F:isochorismate synthase activity"/>
    <property type="evidence" value="ECO:0007669"/>
    <property type="project" value="UniProtKB-UniRule"/>
</dbReference>
<keyword evidence="4" id="KW-0474">Menaquinone biosynthesis</keyword>
<proteinExistence type="inferred from homology"/>
<comment type="cofactor">
    <cofactor evidence="4">
        <name>Mg(2+)</name>
        <dbReference type="ChEBI" id="CHEBI:18420"/>
    </cofactor>
</comment>
<dbReference type="Pfam" id="PF00425">
    <property type="entry name" value="Chorismate_bind"/>
    <property type="match status" value="1"/>
</dbReference>
<accession>A0A226QB55</accession>
<name>A0A226QB55_9BACL</name>
<comment type="pathway">
    <text evidence="4">Quinol/quinone metabolism; menaquinone biosynthesis.</text>
</comment>
<sequence length="458" mass="50786">MAIGFRHHLQQQLHRLAVNAARPFVSWAEPWEGVDPVSFFMQGPSCGFRERFFWADRTGGTILVGLGSVYAIETEKADSRFDDVEAGRRRWEKEMEPYGAVDAPPLLFGGFSFDPYRPGTDIWRGFPAGKLVAPAALLAVRNGKTTLTVTMPTHQQGRDWERIGRLLERISGPMAAPKQLPRLVSDEEEEKERWLAAVHKAITSIRAGELDKVVLARARRLAFAKTVDAAAVLQRLREQQPFAYIFAFEQDGRCFIGASPEQLVQKEGKTCRSVCLAGSVRRGAAMEEDERLGAWLQADRKNNEEHQFVVQMIGRLFSSVCETVEMPPAPQLLKLPHIQHLCTPVVGRGCRERSVLRLVEMMHPTPALGGTPRDRALEVIRALEPLDRGWYAAPIGWVDGDGNGEWAVAIRSALLAGKEAMLFAGCGIVADSDPDSEYEETNVKMAPMLSALGVMNDG</sequence>
<feature type="binding site" evidence="4">
    <location>
        <position position="305"/>
    </location>
    <ligand>
        <name>Mg(2+)</name>
        <dbReference type="ChEBI" id="CHEBI:18420"/>
    </ligand>
</feature>
<comment type="caution">
    <text evidence="5">The sequence shown here is derived from an EMBL/GenBank/DDBJ whole genome shotgun (WGS) entry which is preliminary data.</text>
</comment>
<evidence type="ECO:0000256" key="4">
    <source>
        <dbReference type="HAMAP-Rule" id="MF_01935"/>
    </source>
</evidence>
<reference evidence="5 6" key="1">
    <citation type="submission" date="2017-05" db="EMBL/GenBank/DDBJ databases">
        <title>The genome sequence of Geobacillus thermocatenulatus DSM 730.</title>
        <authorList>
            <person name="Ramaloko W.T."/>
            <person name="Koen N."/>
            <person name="Polliack S."/>
            <person name="Aliyu H."/>
            <person name="Lebre P."/>
            <person name="Mohr T."/>
            <person name="Oswald F."/>
            <person name="Zwick M."/>
            <person name="Neumann A."/>
            <person name="Syldatk C."/>
            <person name="Cowan D."/>
            <person name="De Maayer P."/>
        </authorList>
    </citation>
    <scope>NUCLEOTIDE SEQUENCE [LARGE SCALE GENOMIC DNA]</scope>
    <source>
        <strain evidence="5 6">BGSC 93A1</strain>
    </source>
</reference>
<dbReference type="InterPro" id="IPR005801">
    <property type="entry name" value="ADC_synthase"/>
</dbReference>
<dbReference type="PANTHER" id="PTHR42839:SF1">
    <property type="entry name" value="ISOCHORISMATE SYNTHASE MENF"/>
    <property type="match status" value="1"/>
</dbReference>
<comment type="catalytic activity">
    <reaction evidence="1 4">
        <text>chorismate = isochorismate</text>
        <dbReference type="Rhea" id="RHEA:18985"/>
        <dbReference type="ChEBI" id="CHEBI:29748"/>
        <dbReference type="ChEBI" id="CHEBI:29780"/>
        <dbReference type="EC" id="5.4.4.2"/>
    </reaction>
</comment>
<keyword evidence="3 4" id="KW-0413">Isomerase</keyword>
<feature type="active site" description="Proton donor" evidence="4">
    <location>
        <position position="261"/>
    </location>
</feature>
<evidence type="ECO:0000256" key="1">
    <source>
        <dbReference type="ARBA" id="ARBA00000799"/>
    </source>
</evidence>
<dbReference type="GO" id="GO:0000287">
    <property type="term" value="F:magnesium ion binding"/>
    <property type="evidence" value="ECO:0007669"/>
    <property type="project" value="UniProtKB-UniRule"/>
</dbReference>
<dbReference type="PANTHER" id="PTHR42839">
    <property type="entry name" value="ISOCHORISMATE SYNTHASE ENTC"/>
    <property type="match status" value="1"/>
</dbReference>
<dbReference type="Proteomes" id="UP000198378">
    <property type="component" value="Unassembled WGS sequence"/>
</dbReference>